<organism evidence="2 3">
    <name type="scientific">Actinoplanes palleronii</name>
    <dbReference type="NCBI Taxonomy" id="113570"/>
    <lineage>
        <taxon>Bacteria</taxon>
        <taxon>Bacillati</taxon>
        <taxon>Actinomycetota</taxon>
        <taxon>Actinomycetes</taxon>
        <taxon>Micromonosporales</taxon>
        <taxon>Micromonosporaceae</taxon>
        <taxon>Actinoplanes</taxon>
    </lineage>
</organism>
<feature type="transmembrane region" description="Helical" evidence="1">
    <location>
        <begin position="27"/>
        <end position="46"/>
    </location>
</feature>
<protein>
    <submittedName>
        <fullName evidence="2">Uncharacterized protein</fullName>
    </submittedName>
</protein>
<gene>
    <name evidence="2" type="ORF">Apa02nite_067660</name>
</gene>
<sequence>MKRLSAGRVALAGLAAAVVTSAAPGTWYAHGSYLIMYTTAVALGWWRLRTLRGRARSSFILIMIAETMWLVGDVLYDILESVSVYLCDPVWSGRFASTFS</sequence>
<evidence type="ECO:0000313" key="2">
    <source>
        <dbReference type="EMBL" id="GIE70658.1"/>
    </source>
</evidence>
<name>A0ABQ4BJ01_9ACTN</name>
<accession>A0ABQ4BJ01</accession>
<proteinExistence type="predicted"/>
<evidence type="ECO:0000256" key="1">
    <source>
        <dbReference type="SAM" id="Phobius"/>
    </source>
</evidence>
<dbReference type="RefSeq" id="WP_203828660.1">
    <property type="nucleotide sequence ID" value="NZ_BAAATY010000029.1"/>
</dbReference>
<keyword evidence="1" id="KW-1133">Transmembrane helix</keyword>
<reference evidence="2 3" key="1">
    <citation type="submission" date="2021-01" db="EMBL/GenBank/DDBJ databases">
        <title>Whole genome shotgun sequence of Actinoplanes palleronii NBRC 14916.</title>
        <authorList>
            <person name="Komaki H."/>
            <person name="Tamura T."/>
        </authorList>
    </citation>
    <scope>NUCLEOTIDE SEQUENCE [LARGE SCALE GENOMIC DNA]</scope>
    <source>
        <strain evidence="2 3">NBRC 14916</strain>
    </source>
</reference>
<keyword evidence="1" id="KW-0812">Transmembrane</keyword>
<comment type="caution">
    <text evidence="2">The sequence shown here is derived from an EMBL/GenBank/DDBJ whole genome shotgun (WGS) entry which is preliminary data.</text>
</comment>
<dbReference type="Proteomes" id="UP000624709">
    <property type="component" value="Unassembled WGS sequence"/>
</dbReference>
<keyword evidence="1" id="KW-0472">Membrane</keyword>
<dbReference type="EMBL" id="BOMS01000108">
    <property type="protein sequence ID" value="GIE70658.1"/>
    <property type="molecule type" value="Genomic_DNA"/>
</dbReference>
<keyword evidence="3" id="KW-1185">Reference proteome</keyword>
<feature type="transmembrane region" description="Helical" evidence="1">
    <location>
        <begin position="58"/>
        <end position="76"/>
    </location>
</feature>
<evidence type="ECO:0000313" key="3">
    <source>
        <dbReference type="Proteomes" id="UP000624709"/>
    </source>
</evidence>